<feature type="binding site" evidence="3">
    <location>
        <position position="93"/>
    </location>
    <ligand>
        <name>a divalent metal cation</name>
        <dbReference type="ChEBI" id="CHEBI:60240"/>
        <label>1</label>
    </ligand>
</feature>
<proteinExistence type="predicted"/>
<dbReference type="InterPro" id="IPR001130">
    <property type="entry name" value="TatD-like"/>
</dbReference>
<dbReference type="GO" id="GO:0016788">
    <property type="term" value="F:hydrolase activity, acting on ester bonds"/>
    <property type="evidence" value="ECO:0007669"/>
    <property type="project" value="InterPro"/>
</dbReference>
<evidence type="ECO:0000256" key="1">
    <source>
        <dbReference type="ARBA" id="ARBA00022723"/>
    </source>
</evidence>
<dbReference type="AlphaFoldDB" id="A0A9D1SZX5"/>
<evidence type="ECO:0000313" key="5">
    <source>
        <dbReference type="Proteomes" id="UP000886743"/>
    </source>
</evidence>
<dbReference type="PROSITE" id="PS01137">
    <property type="entry name" value="TATD_1"/>
    <property type="match status" value="1"/>
</dbReference>
<dbReference type="EMBL" id="DVOF01000190">
    <property type="protein sequence ID" value="HIV03203.1"/>
    <property type="molecule type" value="Genomic_DNA"/>
</dbReference>
<evidence type="ECO:0000256" key="3">
    <source>
        <dbReference type="PIRSR" id="PIRSR005902-1"/>
    </source>
</evidence>
<accession>A0A9D1SZX5</accession>
<dbReference type="GO" id="GO:0004536">
    <property type="term" value="F:DNA nuclease activity"/>
    <property type="evidence" value="ECO:0007669"/>
    <property type="project" value="InterPro"/>
</dbReference>
<dbReference type="InterPro" id="IPR032466">
    <property type="entry name" value="Metal_Hydrolase"/>
</dbReference>
<dbReference type="Gene3D" id="3.20.20.140">
    <property type="entry name" value="Metal-dependent hydrolases"/>
    <property type="match status" value="1"/>
</dbReference>
<dbReference type="SUPFAM" id="SSF51556">
    <property type="entry name" value="Metallo-dependent hydrolases"/>
    <property type="match status" value="1"/>
</dbReference>
<protein>
    <submittedName>
        <fullName evidence="4">TatD family hydrolase</fullName>
    </submittedName>
</protein>
<organism evidence="4 5">
    <name type="scientific">Candidatus Aphodoplasma excrementigallinarum</name>
    <dbReference type="NCBI Taxonomy" id="2840673"/>
    <lineage>
        <taxon>Bacteria</taxon>
        <taxon>Bacillati</taxon>
        <taxon>Bacillota</taxon>
        <taxon>Clostridia</taxon>
        <taxon>Eubacteriales</taxon>
        <taxon>Candidatus Aphodoplasma</taxon>
    </lineage>
</organism>
<evidence type="ECO:0000313" key="4">
    <source>
        <dbReference type="EMBL" id="HIV03203.1"/>
    </source>
</evidence>
<feature type="binding site" evidence="3">
    <location>
        <position position="6"/>
    </location>
    <ligand>
        <name>a divalent metal cation</name>
        <dbReference type="ChEBI" id="CHEBI:60240"/>
        <label>1</label>
    </ligand>
</feature>
<feature type="binding site" evidence="3">
    <location>
        <position position="154"/>
    </location>
    <ligand>
        <name>a divalent metal cation</name>
        <dbReference type="ChEBI" id="CHEBI:60240"/>
        <label>2</label>
    </ligand>
</feature>
<dbReference type="InterPro" id="IPR018228">
    <property type="entry name" value="DNase_TatD-rel_CS"/>
</dbReference>
<reference evidence="4" key="1">
    <citation type="submission" date="2020-10" db="EMBL/GenBank/DDBJ databases">
        <authorList>
            <person name="Gilroy R."/>
        </authorList>
    </citation>
    <scope>NUCLEOTIDE SEQUENCE</scope>
    <source>
        <strain evidence="4">4920</strain>
    </source>
</reference>
<name>A0A9D1SZX5_9FIRM</name>
<dbReference type="GO" id="GO:0046872">
    <property type="term" value="F:metal ion binding"/>
    <property type="evidence" value="ECO:0007669"/>
    <property type="project" value="UniProtKB-KW"/>
</dbReference>
<dbReference type="Proteomes" id="UP000886743">
    <property type="component" value="Unassembled WGS sequence"/>
</dbReference>
<keyword evidence="1 3" id="KW-0479">Metal-binding</keyword>
<dbReference type="PIRSF" id="PIRSF005902">
    <property type="entry name" value="DNase_TatD"/>
    <property type="match status" value="1"/>
</dbReference>
<dbReference type="NCBIfam" id="TIGR00010">
    <property type="entry name" value="YchF/TatD family DNA exonuclease"/>
    <property type="match status" value="1"/>
</dbReference>
<dbReference type="Pfam" id="PF01026">
    <property type="entry name" value="TatD_DNase"/>
    <property type="match status" value="1"/>
</dbReference>
<feature type="binding site" evidence="3">
    <location>
        <position position="129"/>
    </location>
    <ligand>
        <name>a divalent metal cation</name>
        <dbReference type="ChEBI" id="CHEBI:60240"/>
        <label>2</label>
    </ligand>
</feature>
<feature type="non-terminal residue" evidence="4">
    <location>
        <position position="251"/>
    </location>
</feature>
<dbReference type="PANTHER" id="PTHR46124">
    <property type="entry name" value="D-AMINOACYL-TRNA DEACYLASE"/>
    <property type="match status" value="1"/>
</dbReference>
<keyword evidence="2 4" id="KW-0378">Hydrolase</keyword>
<dbReference type="PANTHER" id="PTHR46124:SF2">
    <property type="entry name" value="D-AMINOACYL-TRNA DEACYLASE"/>
    <property type="match status" value="1"/>
</dbReference>
<dbReference type="InterPro" id="IPR015991">
    <property type="entry name" value="TatD/YcfH-like"/>
</dbReference>
<sequence>MLFDTHSHLDDEKFDLDREEVIRRIREEDGVDLLMCVGADMESSKRAIALAEQYDFIYAAVGVHPHDTETMTEADIDTLRAWVGHEKVKAIGEIGLDYYYDNSPRDIQKKWFARQMQLAREVGLPVIIHDRDAHGDCMEILRREGVDVTGGVFHCFSGSVEMAREALKLGMYISFAGPVTFKNAVKAAEAAREVPIERIFVETDSPYLSPVPHRGERNDPGKVRFIAQKIAEIKGMEYAEVARITRQNAIN</sequence>
<dbReference type="FunFam" id="3.20.20.140:FF:000005">
    <property type="entry name" value="TatD family hydrolase"/>
    <property type="match status" value="1"/>
</dbReference>
<comment type="caution">
    <text evidence="4">The sequence shown here is derived from an EMBL/GenBank/DDBJ whole genome shotgun (WGS) entry which is preliminary data.</text>
</comment>
<reference evidence="4" key="2">
    <citation type="journal article" date="2021" name="PeerJ">
        <title>Extensive microbial diversity within the chicken gut microbiome revealed by metagenomics and culture.</title>
        <authorList>
            <person name="Gilroy R."/>
            <person name="Ravi A."/>
            <person name="Getino M."/>
            <person name="Pursley I."/>
            <person name="Horton D.L."/>
            <person name="Alikhan N.F."/>
            <person name="Baker D."/>
            <person name="Gharbi K."/>
            <person name="Hall N."/>
            <person name="Watson M."/>
            <person name="Adriaenssens E.M."/>
            <person name="Foster-Nyarko E."/>
            <person name="Jarju S."/>
            <person name="Secka A."/>
            <person name="Antonio M."/>
            <person name="Oren A."/>
            <person name="Chaudhuri R.R."/>
            <person name="La Ragione R."/>
            <person name="Hildebrand F."/>
            <person name="Pallen M.J."/>
        </authorList>
    </citation>
    <scope>NUCLEOTIDE SEQUENCE</scope>
    <source>
        <strain evidence="4">4920</strain>
    </source>
</reference>
<evidence type="ECO:0000256" key="2">
    <source>
        <dbReference type="ARBA" id="ARBA00022801"/>
    </source>
</evidence>
<feature type="binding site" evidence="3">
    <location>
        <position position="204"/>
    </location>
    <ligand>
        <name>a divalent metal cation</name>
        <dbReference type="ChEBI" id="CHEBI:60240"/>
        <label>1</label>
    </ligand>
</feature>
<dbReference type="CDD" id="cd01310">
    <property type="entry name" value="TatD_DNAse"/>
    <property type="match status" value="1"/>
</dbReference>
<feature type="binding site" evidence="3">
    <location>
        <position position="8"/>
    </location>
    <ligand>
        <name>a divalent metal cation</name>
        <dbReference type="ChEBI" id="CHEBI:60240"/>
        <label>1</label>
    </ligand>
</feature>
<gene>
    <name evidence="4" type="ORF">IAC74_06470</name>
</gene>
<dbReference type="GO" id="GO:0005829">
    <property type="term" value="C:cytosol"/>
    <property type="evidence" value="ECO:0007669"/>
    <property type="project" value="TreeGrafter"/>
</dbReference>